<evidence type="ECO:0000313" key="3">
    <source>
        <dbReference type="Proteomes" id="UP000199608"/>
    </source>
</evidence>
<dbReference type="SUPFAM" id="SSF53335">
    <property type="entry name" value="S-adenosyl-L-methionine-dependent methyltransferases"/>
    <property type="match status" value="1"/>
</dbReference>
<feature type="domain" description="Methyltransferase type 11" evidence="1">
    <location>
        <begin position="43"/>
        <end position="148"/>
    </location>
</feature>
<keyword evidence="3" id="KW-1185">Reference proteome</keyword>
<keyword evidence="2" id="KW-0808">Transferase</keyword>
<dbReference type="GO" id="GO:0008757">
    <property type="term" value="F:S-adenosylmethionine-dependent methyltransferase activity"/>
    <property type="evidence" value="ECO:0007669"/>
    <property type="project" value="InterPro"/>
</dbReference>
<evidence type="ECO:0000313" key="2">
    <source>
        <dbReference type="EMBL" id="SDU08184.1"/>
    </source>
</evidence>
<evidence type="ECO:0000259" key="1">
    <source>
        <dbReference type="Pfam" id="PF08241"/>
    </source>
</evidence>
<dbReference type="Gene3D" id="3.40.50.150">
    <property type="entry name" value="Vaccinia Virus protein VP39"/>
    <property type="match status" value="1"/>
</dbReference>
<dbReference type="InterPro" id="IPR013216">
    <property type="entry name" value="Methyltransf_11"/>
</dbReference>
<accession>A0A1H2FLE3</accession>
<dbReference type="CDD" id="cd02440">
    <property type="entry name" value="AdoMet_MTases"/>
    <property type="match status" value="1"/>
</dbReference>
<proteinExistence type="predicted"/>
<protein>
    <submittedName>
        <fullName evidence="2">Methyltransferase domain-containing protein</fullName>
    </submittedName>
</protein>
<dbReference type="InterPro" id="IPR029063">
    <property type="entry name" value="SAM-dependent_MTases_sf"/>
</dbReference>
<dbReference type="AlphaFoldDB" id="A0A1H2FLE3"/>
<dbReference type="RefSeq" id="WP_092232637.1">
    <property type="nucleotide sequence ID" value="NZ_FNLL01000004.1"/>
</dbReference>
<sequence>MSKFENYTKTSRSYDKTRIPAGVEIILGVLAKPGRPLDQIKLLDAGCGTGNYSRSILPHVGQIKAVDLNQGMLDIAAEKFKSNADQGRIEFHQSSIDQIPFENKSFDAIMVNQVLHHLEEMQDADFPVCRKVFMEFHRVLKPGGSLIINTSSHEQIRNGYWFYKLIPEAVEKLCRRYLPLDTLAMLLTESGFSINGRFVALDAMCRGADYFDKLGPLKKEWRDGDSTFALVTDTELKRIKNEVSKMEADGTLASYVETQDRSRKHIGQTTFVAAARN</sequence>
<dbReference type="PANTHER" id="PTHR42912">
    <property type="entry name" value="METHYLTRANSFERASE"/>
    <property type="match status" value="1"/>
</dbReference>
<dbReference type="EMBL" id="FNLL01000004">
    <property type="protein sequence ID" value="SDU08184.1"/>
    <property type="molecule type" value="Genomic_DNA"/>
</dbReference>
<keyword evidence="2" id="KW-0489">Methyltransferase</keyword>
<name>A0A1H2FLE3_9BACT</name>
<dbReference type="GO" id="GO:0032259">
    <property type="term" value="P:methylation"/>
    <property type="evidence" value="ECO:0007669"/>
    <property type="project" value="UniProtKB-KW"/>
</dbReference>
<reference evidence="3" key="1">
    <citation type="submission" date="2016-10" db="EMBL/GenBank/DDBJ databases">
        <authorList>
            <person name="Varghese N."/>
            <person name="Submissions S."/>
        </authorList>
    </citation>
    <scope>NUCLEOTIDE SEQUENCE [LARGE SCALE GENOMIC DNA]</scope>
    <source>
        <strain evidence="3">DSM 3384</strain>
    </source>
</reference>
<gene>
    <name evidence="2" type="ORF">SAMN04487931_104224</name>
</gene>
<organism evidence="2 3">
    <name type="scientific">Desulfobacula phenolica</name>
    <dbReference type="NCBI Taxonomy" id="90732"/>
    <lineage>
        <taxon>Bacteria</taxon>
        <taxon>Pseudomonadati</taxon>
        <taxon>Thermodesulfobacteriota</taxon>
        <taxon>Desulfobacteria</taxon>
        <taxon>Desulfobacterales</taxon>
        <taxon>Desulfobacteraceae</taxon>
        <taxon>Desulfobacula</taxon>
    </lineage>
</organism>
<dbReference type="Proteomes" id="UP000199608">
    <property type="component" value="Unassembled WGS sequence"/>
</dbReference>
<dbReference type="Pfam" id="PF08241">
    <property type="entry name" value="Methyltransf_11"/>
    <property type="match status" value="1"/>
</dbReference>
<dbReference type="InterPro" id="IPR050508">
    <property type="entry name" value="Methyltransf_Superfamily"/>
</dbReference>